<feature type="compositionally biased region" description="Low complexity" evidence="1">
    <location>
        <begin position="324"/>
        <end position="337"/>
    </location>
</feature>
<reference evidence="2 3" key="1">
    <citation type="submission" date="2017-03" db="EMBL/GenBank/DDBJ databases">
        <title>Genome Survey of Euroglyphus maynei.</title>
        <authorList>
            <person name="Arlian L.G."/>
            <person name="Morgan M.S."/>
            <person name="Rider S.D."/>
        </authorList>
    </citation>
    <scope>NUCLEOTIDE SEQUENCE [LARGE SCALE GENOMIC DNA]</scope>
    <source>
        <strain evidence="2">Arlian Lab</strain>
        <tissue evidence="2">Whole body</tissue>
    </source>
</reference>
<gene>
    <name evidence="2" type="ORF">BLA29_004161</name>
</gene>
<feature type="compositionally biased region" description="Polar residues" evidence="1">
    <location>
        <begin position="308"/>
        <end position="321"/>
    </location>
</feature>
<dbReference type="AlphaFoldDB" id="A0A1Y3B8Y7"/>
<feature type="region of interest" description="Disordered" evidence="1">
    <location>
        <begin position="308"/>
        <end position="337"/>
    </location>
</feature>
<feature type="non-terminal residue" evidence="2">
    <location>
        <position position="498"/>
    </location>
</feature>
<dbReference type="EMBL" id="MUJZ01033166">
    <property type="protein sequence ID" value="OTF77330.1"/>
    <property type="molecule type" value="Genomic_DNA"/>
</dbReference>
<evidence type="ECO:0000313" key="2">
    <source>
        <dbReference type="EMBL" id="OTF77330.1"/>
    </source>
</evidence>
<feature type="non-terminal residue" evidence="2">
    <location>
        <position position="1"/>
    </location>
</feature>
<keyword evidence="3" id="KW-1185">Reference proteome</keyword>
<name>A0A1Y3B8Y7_EURMA</name>
<sequence length="498" mass="54827">QQQQQQKDSETYTELLRYRSQEFYNKLAQQQQRFHPSSGRESSSSCSNRTNETIYDTSSYNHVESQQQKLYNSQSLINVQQLESDQNLMTLPLQITTTATTQLQQQRRLTKEFESLRNLSIPPTSSITDDDGIHQSHHYQNSLKNNSIISQNRNPSVYSNHLKSSTSLLRSNSSLSLSHHQRNKGYLQLHSGQNLLPTLSSTNLSLSLMPSSTTSTSTSSSTTTAATNGFAALATIDRRLTTSRNVIGASALLPLPLPTSSSPTTGLQHAYSYQQAKVAQHIVHNPDHNCGISQVNQPQLKRTLAIGGTSTNSVSAPTTPQKALLSRSNSSNPTSSTVLLQPVPIQQTSLYPTNNNLPQSTIFGHPQHYSSNHLSNVSLNQRHASSNINNMNISRSSNSLITSGNNNVTANGNHQQTINVPDHHLYHSYGTVVVPPNVIAANNNSVNQHYISNNVGKFSQNQQTTMMMVQPHQKTLTKFNSNNDQCNNGGLTVITPCS</sequence>
<protein>
    <submittedName>
        <fullName evidence="2">Uncharacterized protein</fullName>
    </submittedName>
</protein>
<proteinExistence type="predicted"/>
<organism evidence="2 3">
    <name type="scientific">Euroglyphus maynei</name>
    <name type="common">Mayne's house dust mite</name>
    <dbReference type="NCBI Taxonomy" id="6958"/>
    <lineage>
        <taxon>Eukaryota</taxon>
        <taxon>Metazoa</taxon>
        <taxon>Ecdysozoa</taxon>
        <taxon>Arthropoda</taxon>
        <taxon>Chelicerata</taxon>
        <taxon>Arachnida</taxon>
        <taxon>Acari</taxon>
        <taxon>Acariformes</taxon>
        <taxon>Sarcoptiformes</taxon>
        <taxon>Astigmata</taxon>
        <taxon>Psoroptidia</taxon>
        <taxon>Analgoidea</taxon>
        <taxon>Pyroglyphidae</taxon>
        <taxon>Pyroglyphinae</taxon>
        <taxon>Euroglyphus</taxon>
    </lineage>
</organism>
<accession>A0A1Y3B8Y7</accession>
<comment type="caution">
    <text evidence="2">The sequence shown here is derived from an EMBL/GenBank/DDBJ whole genome shotgun (WGS) entry which is preliminary data.</text>
</comment>
<evidence type="ECO:0000256" key="1">
    <source>
        <dbReference type="SAM" id="MobiDB-lite"/>
    </source>
</evidence>
<dbReference type="Proteomes" id="UP000194236">
    <property type="component" value="Unassembled WGS sequence"/>
</dbReference>
<feature type="compositionally biased region" description="Low complexity" evidence="1">
    <location>
        <begin position="37"/>
        <end position="52"/>
    </location>
</feature>
<feature type="region of interest" description="Disordered" evidence="1">
    <location>
        <begin position="28"/>
        <end position="52"/>
    </location>
</feature>
<evidence type="ECO:0000313" key="3">
    <source>
        <dbReference type="Proteomes" id="UP000194236"/>
    </source>
</evidence>